<feature type="transmembrane region" description="Helical" evidence="1">
    <location>
        <begin position="69"/>
        <end position="90"/>
    </location>
</feature>
<evidence type="ECO:0000256" key="1">
    <source>
        <dbReference type="SAM" id="Phobius"/>
    </source>
</evidence>
<gene>
    <name evidence="2" type="ORF">CLEP1334_LOCUS22052</name>
</gene>
<keyword evidence="1" id="KW-1133">Transmembrane helix</keyword>
<keyword evidence="1" id="KW-0812">Transmembrane</keyword>
<protein>
    <submittedName>
        <fullName evidence="2">Uncharacterized protein</fullName>
    </submittedName>
</protein>
<accession>A0A7S0JBX8</accession>
<dbReference type="AlphaFoldDB" id="A0A7S0JBX8"/>
<reference evidence="2" key="1">
    <citation type="submission" date="2021-01" db="EMBL/GenBank/DDBJ databases">
        <authorList>
            <person name="Corre E."/>
            <person name="Pelletier E."/>
            <person name="Niang G."/>
            <person name="Scheremetjew M."/>
            <person name="Finn R."/>
            <person name="Kale V."/>
            <person name="Holt S."/>
            <person name="Cochrane G."/>
            <person name="Meng A."/>
            <person name="Brown T."/>
            <person name="Cohen L."/>
        </authorList>
    </citation>
    <scope>NUCLEOTIDE SEQUENCE</scope>
    <source>
        <strain evidence="2">RCC1130</strain>
    </source>
</reference>
<feature type="transmembrane region" description="Helical" evidence="1">
    <location>
        <begin position="39"/>
        <end position="57"/>
    </location>
</feature>
<evidence type="ECO:0000313" key="2">
    <source>
        <dbReference type="EMBL" id="CAD8546762.1"/>
    </source>
</evidence>
<dbReference type="EMBL" id="HBER01043824">
    <property type="protein sequence ID" value="CAD8546762.1"/>
    <property type="molecule type" value="Transcribed_RNA"/>
</dbReference>
<keyword evidence="1" id="KW-0472">Membrane</keyword>
<name>A0A7S0JBX8_9EUKA</name>
<sequence>MLSEYDSLKYHPWQSRLLLLSSSCFLSVGVAAIVSLGQPLYGCLIVSSGVASLNYWRRPGAGPRRDLDLLLALLALGYGVVAGFGVNGIANTCAWPLFLSLFFCFRQSWKLSAGDGGDGTWALFHAGAHVSCAATATCQCIGDVDGWRANPARLSVRGNPLATATICVVAAVLGADFARSLARTNRPKGESSDD</sequence>
<organism evidence="2">
    <name type="scientific">Calcidiscus leptoporus</name>
    <dbReference type="NCBI Taxonomy" id="127549"/>
    <lineage>
        <taxon>Eukaryota</taxon>
        <taxon>Haptista</taxon>
        <taxon>Haptophyta</taxon>
        <taxon>Prymnesiophyceae</taxon>
        <taxon>Coccolithales</taxon>
        <taxon>Calcidiscaceae</taxon>
        <taxon>Calcidiscus</taxon>
    </lineage>
</organism>
<proteinExistence type="predicted"/>